<gene>
    <name evidence="3" type="ORF">ACFPTP_16125</name>
</gene>
<evidence type="ECO:0000256" key="1">
    <source>
        <dbReference type="SAM" id="Phobius"/>
    </source>
</evidence>
<evidence type="ECO:0000313" key="4">
    <source>
        <dbReference type="Proteomes" id="UP001596071"/>
    </source>
</evidence>
<dbReference type="EMBL" id="JBHSNP010000029">
    <property type="protein sequence ID" value="MFC5604763.1"/>
    <property type="molecule type" value="Genomic_DNA"/>
</dbReference>
<keyword evidence="1" id="KW-1133">Transmembrane helix</keyword>
<comment type="caution">
    <text evidence="3">The sequence shown here is derived from an EMBL/GenBank/DDBJ whole genome shotgun (WGS) entry which is preliminary data.</text>
</comment>
<keyword evidence="1" id="KW-0472">Membrane</keyword>
<accession>A0ABW0U3P3</accession>
<keyword evidence="1" id="KW-0812">Transmembrane</keyword>
<protein>
    <submittedName>
        <fullName evidence="3">Uncharacterized protein</fullName>
    </submittedName>
</protein>
<feature type="signal peptide" evidence="2">
    <location>
        <begin position="1"/>
        <end position="25"/>
    </location>
</feature>
<organism evidence="3 4">
    <name type="scientific">Sporosarcina koreensis</name>
    <dbReference type="NCBI Taxonomy" id="334735"/>
    <lineage>
        <taxon>Bacteria</taxon>
        <taxon>Bacillati</taxon>
        <taxon>Bacillota</taxon>
        <taxon>Bacilli</taxon>
        <taxon>Bacillales</taxon>
        <taxon>Caryophanaceae</taxon>
        <taxon>Sporosarcina</taxon>
    </lineage>
</organism>
<keyword evidence="2" id="KW-0732">Signal</keyword>
<feature type="chain" id="PRO_5045417764" evidence="2">
    <location>
        <begin position="26"/>
        <end position="233"/>
    </location>
</feature>
<reference evidence="4" key="1">
    <citation type="journal article" date="2019" name="Int. J. Syst. Evol. Microbiol.">
        <title>The Global Catalogue of Microorganisms (GCM) 10K type strain sequencing project: providing services to taxonomists for standard genome sequencing and annotation.</title>
        <authorList>
            <consortium name="The Broad Institute Genomics Platform"/>
            <consortium name="The Broad Institute Genome Sequencing Center for Infectious Disease"/>
            <person name="Wu L."/>
            <person name="Ma J."/>
        </authorList>
    </citation>
    <scope>NUCLEOTIDE SEQUENCE [LARGE SCALE GENOMIC DNA]</scope>
    <source>
        <strain evidence="4">KACC 11299</strain>
    </source>
</reference>
<name>A0ABW0U3P3_9BACL</name>
<dbReference type="Proteomes" id="UP001596071">
    <property type="component" value="Unassembled WGS sequence"/>
</dbReference>
<feature type="transmembrane region" description="Helical" evidence="1">
    <location>
        <begin position="201"/>
        <end position="221"/>
    </location>
</feature>
<dbReference type="RefSeq" id="WP_381446909.1">
    <property type="nucleotide sequence ID" value="NZ_JBHSNP010000029.1"/>
</dbReference>
<evidence type="ECO:0000313" key="3">
    <source>
        <dbReference type="EMBL" id="MFC5604763.1"/>
    </source>
</evidence>
<sequence>MKLKTRFFILFVFLMTIIFGDVAKAAESNSATLEKAEINIISDGDVGYEVTQKITINNVEELTDGSIEHTLSSINNVEISNLKVVSDGHSLEFTTEESKALDRYFVTAPENSSGNFTYTITYELMLKQGEFTVPIFVPLVPSQGKGNIVAINFTTAEGKIIQRNSFPVLKKSEKNEVTSYLMNVPSHVNYIFGDTKKVFTLFNFVGWTSIAVLVLIVSVWIRSELKAEKEVAN</sequence>
<keyword evidence="4" id="KW-1185">Reference proteome</keyword>
<proteinExistence type="predicted"/>
<evidence type="ECO:0000256" key="2">
    <source>
        <dbReference type="SAM" id="SignalP"/>
    </source>
</evidence>